<feature type="compositionally biased region" description="Acidic residues" evidence="2">
    <location>
        <begin position="757"/>
        <end position="789"/>
    </location>
</feature>
<organism evidence="4 5">
    <name type="scientific">Chara braunii</name>
    <name type="common">Braun's stonewort</name>
    <dbReference type="NCBI Taxonomy" id="69332"/>
    <lineage>
        <taxon>Eukaryota</taxon>
        <taxon>Viridiplantae</taxon>
        <taxon>Streptophyta</taxon>
        <taxon>Charophyceae</taxon>
        <taxon>Charales</taxon>
        <taxon>Characeae</taxon>
        <taxon>Chara</taxon>
    </lineage>
</organism>
<dbReference type="Pfam" id="PF05699">
    <property type="entry name" value="Dimer_Tnp_hAT"/>
    <property type="match status" value="1"/>
</dbReference>
<feature type="region of interest" description="Disordered" evidence="2">
    <location>
        <begin position="816"/>
        <end position="856"/>
    </location>
</feature>
<accession>A0A388MB27</accession>
<dbReference type="InterPro" id="IPR007021">
    <property type="entry name" value="DUF659"/>
</dbReference>
<keyword evidence="1" id="KW-0863">Zinc-finger</keyword>
<dbReference type="GO" id="GO:0003676">
    <property type="term" value="F:nucleic acid binding"/>
    <property type="evidence" value="ECO:0007669"/>
    <property type="project" value="InterPro"/>
</dbReference>
<reference evidence="4 5" key="1">
    <citation type="journal article" date="2018" name="Cell">
        <title>The Chara Genome: Secondary Complexity and Implications for Plant Terrestrialization.</title>
        <authorList>
            <person name="Nishiyama T."/>
            <person name="Sakayama H."/>
            <person name="Vries J.D."/>
            <person name="Buschmann H."/>
            <person name="Saint-Marcoux D."/>
            <person name="Ullrich K.K."/>
            <person name="Haas F.B."/>
            <person name="Vanderstraeten L."/>
            <person name="Becker D."/>
            <person name="Lang D."/>
            <person name="Vosolsobe S."/>
            <person name="Rombauts S."/>
            <person name="Wilhelmsson P.K.I."/>
            <person name="Janitza P."/>
            <person name="Kern R."/>
            <person name="Heyl A."/>
            <person name="Rumpler F."/>
            <person name="Villalobos L.I.A.C."/>
            <person name="Clay J.M."/>
            <person name="Skokan R."/>
            <person name="Toyoda A."/>
            <person name="Suzuki Y."/>
            <person name="Kagoshima H."/>
            <person name="Schijlen E."/>
            <person name="Tajeshwar N."/>
            <person name="Catarino B."/>
            <person name="Hetherington A.J."/>
            <person name="Saltykova A."/>
            <person name="Bonnot C."/>
            <person name="Breuninger H."/>
            <person name="Symeonidi A."/>
            <person name="Radhakrishnan G.V."/>
            <person name="Van Nieuwerburgh F."/>
            <person name="Deforce D."/>
            <person name="Chang C."/>
            <person name="Karol K.G."/>
            <person name="Hedrich R."/>
            <person name="Ulvskov P."/>
            <person name="Glockner G."/>
            <person name="Delwiche C.F."/>
            <person name="Petrasek J."/>
            <person name="Van de Peer Y."/>
            <person name="Friml J."/>
            <person name="Beilby M."/>
            <person name="Dolan L."/>
            <person name="Kohara Y."/>
            <person name="Sugano S."/>
            <person name="Fujiyama A."/>
            <person name="Delaux P.-M."/>
            <person name="Quint M."/>
            <person name="TheiBen G."/>
            <person name="Hagemann M."/>
            <person name="Harholt J."/>
            <person name="Dunand C."/>
            <person name="Zachgo S."/>
            <person name="Langdale J."/>
            <person name="Maumus F."/>
            <person name="Straeten D.V.D."/>
            <person name="Gould S.B."/>
            <person name="Rensing S.A."/>
        </authorList>
    </citation>
    <scope>NUCLEOTIDE SEQUENCE [LARGE SCALE GENOMIC DNA]</scope>
    <source>
        <strain evidence="4 5">S276</strain>
    </source>
</reference>
<dbReference type="PROSITE" id="PS50158">
    <property type="entry name" value="ZF_CCHC"/>
    <property type="match status" value="1"/>
</dbReference>
<gene>
    <name evidence="4" type="ORF">CBR_g53621</name>
</gene>
<dbReference type="OrthoDB" id="1712654at2759"/>
<feature type="region of interest" description="Disordered" evidence="2">
    <location>
        <begin position="738"/>
        <end position="799"/>
    </location>
</feature>
<comment type="caution">
    <text evidence="4">The sequence shown here is derived from an EMBL/GenBank/DDBJ whole genome shotgun (WGS) entry which is preliminary data.</text>
</comment>
<feature type="region of interest" description="Disordered" evidence="2">
    <location>
        <begin position="163"/>
        <end position="211"/>
    </location>
</feature>
<dbReference type="SMART" id="SM00343">
    <property type="entry name" value="ZnF_C2HC"/>
    <property type="match status" value="1"/>
</dbReference>
<dbReference type="InterPro" id="IPR001878">
    <property type="entry name" value="Znf_CCHC"/>
</dbReference>
<keyword evidence="5" id="KW-1185">Reference proteome</keyword>
<proteinExistence type="predicted"/>
<dbReference type="Gramene" id="GBG91768">
    <property type="protein sequence ID" value="GBG91768"/>
    <property type="gene ID" value="CBR_g53621"/>
</dbReference>
<dbReference type="AlphaFoldDB" id="A0A388MB27"/>
<evidence type="ECO:0000256" key="1">
    <source>
        <dbReference type="PROSITE-ProRule" id="PRU00047"/>
    </source>
</evidence>
<evidence type="ECO:0000256" key="2">
    <source>
        <dbReference type="SAM" id="MobiDB-lite"/>
    </source>
</evidence>
<feature type="region of interest" description="Disordered" evidence="2">
    <location>
        <begin position="997"/>
        <end position="1033"/>
    </location>
</feature>
<dbReference type="SUPFAM" id="SSF53098">
    <property type="entry name" value="Ribonuclease H-like"/>
    <property type="match status" value="1"/>
</dbReference>
<dbReference type="EMBL" id="BFEA01000947">
    <property type="protein sequence ID" value="GBG91768.1"/>
    <property type="molecule type" value="Genomic_DNA"/>
</dbReference>
<name>A0A388MB27_CHABU</name>
<protein>
    <recommendedName>
        <fullName evidence="3">CCHC-type domain-containing protein</fullName>
    </recommendedName>
</protein>
<feature type="compositionally biased region" description="Polar residues" evidence="2">
    <location>
        <begin position="198"/>
        <end position="208"/>
    </location>
</feature>
<evidence type="ECO:0000259" key="3">
    <source>
        <dbReference type="PROSITE" id="PS50158"/>
    </source>
</evidence>
<feature type="compositionally biased region" description="Basic and acidic residues" evidence="2">
    <location>
        <begin position="827"/>
        <end position="844"/>
    </location>
</feature>
<dbReference type="GO" id="GO:0008270">
    <property type="term" value="F:zinc ion binding"/>
    <property type="evidence" value="ECO:0007669"/>
    <property type="project" value="UniProtKB-KW"/>
</dbReference>
<dbReference type="InterPro" id="IPR008906">
    <property type="entry name" value="HATC_C_dom"/>
</dbReference>
<dbReference type="GO" id="GO:0046983">
    <property type="term" value="F:protein dimerization activity"/>
    <property type="evidence" value="ECO:0007669"/>
    <property type="project" value="InterPro"/>
</dbReference>
<feature type="domain" description="CCHC-type" evidence="3">
    <location>
        <begin position="913"/>
        <end position="927"/>
    </location>
</feature>
<sequence length="1122" mass="128678">MRRLLRRFHELLQQCNNYVRDFMTIADPPPGALNGRKLVINPDAMLAEEHARRYNRPSGLQEVCVLMADDLLPRELEIRLCAPLPGERPTIVIPECSRTHDCLRCPHGTMAIWRRLHKAGWGLPADLLERVQRAIEEENSESDHDVDMQDIAGLVEEMPGLEETPTREFVDSPAATGAGGSSPSQHKARVRGPPGPVKQTSITRYTKNPRQEEIDDSACEFFVENAISLNVAKSRSFKKFQLTCYGPQPAASKPLVPTGYNPLRCRLLDRLRSKLEKEERAIRDDWEVIGCTFITDGATDICGRSLMNYILAGRSKPVFVKCEDVSMGDKDAVAVVAGWKWFFREFGVDKITTICTDSFAGNRSAARMLREDPEFNQFYWIPRTTHCMDLLLHDICSKTWAAEVIDRANKVVNFFRVHRWPRSHLRTQLIKYPELKATCLFRPASTRFGTHYVMLHRLQVCEKVLVRIVTGRPWENMAWRGEIRAKTYTVGEFILDKAFWADVKKLTALMKGPYDVLREVDKDFHCLSRIYDCHMVSRLQSITRSAHLNADERDAVVHDVANRTDMLLSPIHFSAALRSWHSSKRFDDCKDQLYDFQFGKGLFGDSAVLGRAAKDNPVLWWETHGLGPPEIRELAVKVLSIWTTSSATERNWNTWALLQTKSRNKLHHERTEKLVYSHWSLRLKSRGEDGPTIAGGWLGLEKDWVDEDLEGDMANVTYAIDDGEVGATAAGSAARSTNVARAPSTTRSTYMQRLGDVEEVAEGDEVEDDADEEDESDEDEDDVPGEEWVDERSDSDRSWTKREKIHPYVSGTRFSDRLRKQRAQRGQQEHHVEDHPLKEYPQEDRQEEEQPQEQQQDDMFKSFTLFNWQSLDRVSVEKVTAVEVILRACGFVDLFAVVMVSNPASSSSIICTCYNCGQADHLSRFCPLPDRRLVGTSASNINMNTAIVPAQGNAFVTYPTAGSQYGGYGYGYGSGLKPSVETLELTVAELKVHRDAELERAKKKKDEEDRIERERKKEERRQQEKKDREELHSKIKNNLREQLKVVRELLETKVVKEGEKDEVAKQRLKIEKLHKAQKKLGTFSTPEKELYRFKREQEEERARADRRFALMEEEIVRRFKRE</sequence>
<keyword evidence="1" id="KW-0479">Metal-binding</keyword>
<dbReference type="PANTHER" id="PTHR32166">
    <property type="entry name" value="OSJNBA0013A04.12 PROTEIN"/>
    <property type="match status" value="1"/>
</dbReference>
<evidence type="ECO:0000313" key="5">
    <source>
        <dbReference type="Proteomes" id="UP000265515"/>
    </source>
</evidence>
<dbReference type="InterPro" id="IPR012337">
    <property type="entry name" value="RNaseH-like_sf"/>
</dbReference>
<keyword evidence="1" id="KW-0862">Zinc</keyword>
<dbReference type="Proteomes" id="UP000265515">
    <property type="component" value="Unassembled WGS sequence"/>
</dbReference>
<dbReference type="PANTHER" id="PTHR32166:SF123">
    <property type="entry name" value="BED-TYPE DOMAIN-CONTAINING PROTEIN"/>
    <property type="match status" value="1"/>
</dbReference>
<dbReference type="Pfam" id="PF04937">
    <property type="entry name" value="DUF659"/>
    <property type="match status" value="1"/>
</dbReference>
<feature type="compositionally biased region" description="Basic and acidic residues" evidence="2">
    <location>
        <begin position="790"/>
        <end position="799"/>
    </location>
</feature>
<evidence type="ECO:0000313" key="4">
    <source>
        <dbReference type="EMBL" id="GBG91768.1"/>
    </source>
</evidence>